<dbReference type="GO" id="GO:0019062">
    <property type="term" value="P:virion attachment to host cell"/>
    <property type="evidence" value="ECO:0007669"/>
    <property type="project" value="UniProtKB-KW"/>
</dbReference>
<evidence type="ECO:0000256" key="3">
    <source>
        <dbReference type="ARBA" id="ARBA00006893"/>
    </source>
</evidence>
<keyword evidence="14" id="KW-1015">Disulfide bond</keyword>
<organism evidence="17">
    <name type="scientific">sonrod polyomavirus 1</name>
    <dbReference type="NCBI Taxonomy" id="3040504"/>
    <lineage>
        <taxon>Viruses</taxon>
        <taxon>Monodnaviria</taxon>
        <taxon>Shotokuvirae</taxon>
        <taxon>Cossaviricota</taxon>
        <taxon>Papovaviricetes</taxon>
        <taxon>Sepolyvirales</taxon>
        <taxon>Polyomaviridae</taxon>
        <taxon>Betapolyomavirus</taxon>
    </lineage>
</organism>
<keyword evidence="6" id="KW-1048">Host nucleus</keyword>
<dbReference type="Pfam" id="PF00718">
    <property type="entry name" value="Polyoma_coat"/>
    <property type="match status" value="1"/>
</dbReference>
<proteinExistence type="inferred from homology"/>
<sequence length="360" mass="39428">MSRKGNARVQTLPKTIKKGGVEVLATVPPSEDTEYQVEMFMRPTFGTANGEGAHWNLGAPLTPTNVTVENIPSVSANVESFMVYSLGLVDPPEIPNNMKDADLIVWELFRVETEVLQEYQGLSSGHLSGGLTVAGVQGPQMYFWAVGGEPLDVVGVRPRFNFHFPQGLTDIPGTHSKDNLNENTPRAKVTGPTFPVEAWIPDPSKNDNCRYYGKLVGGNATPYVLSYGNTSTVPVLDEHGVGVLLVHGKLYVTTADILGLVAEPTRGESTSDRRIHAATGRFFRFHFRQRRVRNPYNIDLLYREVFARNEPTFKGQTGVSEVTLVQDGNTVPTIEGPQAIPLITAQTSRTSVNTAFLKTT</sequence>
<dbReference type="InterPro" id="IPR036931">
    <property type="entry name" value="Polyomavir_VP1_sf"/>
</dbReference>
<evidence type="ECO:0000256" key="5">
    <source>
        <dbReference type="ARBA" id="ARBA00022561"/>
    </source>
</evidence>
<evidence type="ECO:0000256" key="4">
    <source>
        <dbReference type="ARBA" id="ARBA00016975"/>
    </source>
</evidence>
<comment type="similarity">
    <text evidence="3">Belongs to the polyomaviruses coat protein VP1 family.</text>
</comment>
<keyword evidence="13" id="KW-0426">Late protein</keyword>
<comment type="subcellular location">
    <subcellularLocation>
        <location evidence="1">Host nucleus</location>
    </subcellularLocation>
    <subcellularLocation>
        <location evidence="2">Virion</location>
    </subcellularLocation>
</comment>
<evidence type="ECO:0000256" key="8">
    <source>
        <dbReference type="ARBA" id="ARBA00022595"/>
    </source>
</evidence>
<dbReference type="SUPFAM" id="SSF88648">
    <property type="entry name" value="Group I dsDNA viruses"/>
    <property type="match status" value="1"/>
</dbReference>
<evidence type="ECO:0000313" key="17">
    <source>
        <dbReference type="EMBL" id="WIL01354.1"/>
    </source>
</evidence>
<evidence type="ECO:0000256" key="2">
    <source>
        <dbReference type="ARBA" id="ARBA00004328"/>
    </source>
</evidence>
<name>A0AA49FHM3_9POLY</name>
<evidence type="ECO:0000256" key="13">
    <source>
        <dbReference type="ARBA" id="ARBA00022921"/>
    </source>
</evidence>
<evidence type="ECO:0000256" key="9">
    <source>
        <dbReference type="ARBA" id="ARBA00022804"/>
    </source>
</evidence>
<evidence type="ECO:0000256" key="11">
    <source>
        <dbReference type="ARBA" id="ARBA00022844"/>
    </source>
</evidence>
<dbReference type="GO" id="GO:0005198">
    <property type="term" value="F:structural molecule activity"/>
    <property type="evidence" value="ECO:0007669"/>
    <property type="project" value="InterPro"/>
</dbReference>
<keyword evidence="8" id="KW-1162">Viral penetration into host cytoplasm</keyword>
<dbReference type="InterPro" id="IPR011222">
    <property type="entry name" value="dsDNA_vir_gr_I_capsid"/>
</dbReference>
<evidence type="ECO:0000256" key="7">
    <source>
        <dbReference type="ARBA" id="ARBA00022581"/>
    </source>
</evidence>
<evidence type="ECO:0000256" key="14">
    <source>
        <dbReference type="ARBA" id="ARBA00023157"/>
    </source>
</evidence>
<evidence type="ECO:0000256" key="6">
    <source>
        <dbReference type="ARBA" id="ARBA00022562"/>
    </source>
</evidence>
<dbReference type="Gene3D" id="2.60.175.10">
    <property type="entry name" value="Capsid protein VP1,Polyomavirus"/>
    <property type="match status" value="1"/>
</dbReference>
<evidence type="ECO:0000256" key="15">
    <source>
        <dbReference type="ARBA" id="ARBA00023296"/>
    </source>
</evidence>
<dbReference type="EMBL" id="OQ799311">
    <property type="protein sequence ID" value="WIL01354.1"/>
    <property type="molecule type" value="Genomic_DNA"/>
</dbReference>
<keyword evidence="7" id="KW-0945">Host-virus interaction</keyword>
<keyword evidence="11" id="KW-0946">Virion</keyword>
<protein>
    <recommendedName>
        <fullName evidence="4">Major capsid protein VP1</fullName>
    </recommendedName>
    <alternativeName>
        <fullName evidence="16">Major structural protein VP1</fullName>
    </alternativeName>
</protein>
<keyword evidence="10" id="KW-1145">T=7 icosahedral capsid protein</keyword>
<evidence type="ECO:0000256" key="10">
    <source>
        <dbReference type="ARBA" id="ARBA00022828"/>
    </source>
</evidence>
<keyword evidence="15" id="KW-1160">Virus entry into host cell</keyword>
<dbReference type="GO" id="GO:0039620">
    <property type="term" value="C:T=7 icosahedral viral capsid"/>
    <property type="evidence" value="ECO:0007669"/>
    <property type="project" value="UniProtKB-KW"/>
</dbReference>
<keyword evidence="5" id="KW-0167">Capsid protein</keyword>
<evidence type="ECO:0000256" key="12">
    <source>
        <dbReference type="ARBA" id="ARBA00022890"/>
    </source>
</evidence>
<evidence type="ECO:0000256" key="1">
    <source>
        <dbReference type="ARBA" id="ARBA00004147"/>
    </source>
</evidence>
<reference evidence="17" key="1">
    <citation type="submission" date="2023-04" db="EMBL/GenBank/DDBJ databases">
        <title>Identification of novel polyomavirus in wild Sonoran Desert rodents of the family Heteromyidae.</title>
        <authorList>
            <person name="Vargas K."/>
            <person name="Kraberger S."/>
            <person name="Custer J.M."/>
            <person name="Paietta E.N."/>
            <person name="Culver M."/>
            <person name="Dolby G."/>
            <person name="Varsani A."/>
        </authorList>
    </citation>
    <scope>NUCLEOTIDE SEQUENCE</scope>
    <source>
        <strain evidence="17">PyVBGG12</strain>
        <strain evidence="18">PyVBGG26</strain>
    </source>
</reference>
<dbReference type="EMBL" id="OQ799312">
    <property type="protein sequence ID" value="WIL01359.1"/>
    <property type="molecule type" value="Genomic_DNA"/>
</dbReference>
<dbReference type="GO" id="GO:0075509">
    <property type="term" value="P:endocytosis involved in viral entry into host cell"/>
    <property type="evidence" value="ECO:0007669"/>
    <property type="project" value="UniProtKB-KW"/>
</dbReference>
<evidence type="ECO:0000256" key="16">
    <source>
        <dbReference type="ARBA" id="ARBA00032469"/>
    </source>
</evidence>
<dbReference type="GO" id="GO:0042025">
    <property type="term" value="C:host cell nucleus"/>
    <property type="evidence" value="ECO:0007669"/>
    <property type="project" value="UniProtKB-SubCell"/>
</dbReference>
<dbReference type="InterPro" id="IPR000662">
    <property type="entry name" value="Capsid_VP1_Polyomavir"/>
</dbReference>
<evidence type="ECO:0000313" key="18">
    <source>
        <dbReference type="EMBL" id="WIL01359.1"/>
    </source>
</evidence>
<keyword evidence="12" id="KW-1164">Virus endocytosis by host</keyword>
<keyword evidence="9" id="KW-1161">Viral attachment to host cell</keyword>
<accession>A0AA49FHM3</accession>